<dbReference type="SUPFAM" id="SSF53822">
    <property type="entry name" value="Periplasmic binding protein-like I"/>
    <property type="match status" value="1"/>
</dbReference>
<evidence type="ECO:0000313" key="5">
    <source>
        <dbReference type="EMBL" id="POG13337.1"/>
    </source>
</evidence>
<gene>
    <name evidence="5" type="ORF">BGP82_02475</name>
</gene>
<dbReference type="PANTHER" id="PTHR30146:SF33">
    <property type="entry name" value="TRANSCRIPTIONAL REGULATOR"/>
    <property type="match status" value="1"/>
</dbReference>
<dbReference type="Pfam" id="PF00356">
    <property type="entry name" value="LacI"/>
    <property type="match status" value="1"/>
</dbReference>
<evidence type="ECO:0000256" key="3">
    <source>
        <dbReference type="ARBA" id="ARBA00023163"/>
    </source>
</evidence>
<dbReference type="CDD" id="cd01575">
    <property type="entry name" value="PBP1_GntR"/>
    <property type="match status" value="1"/>
</dbReference>
<protein>
    <submittedName>
        <fullName evidence="5">GntR family transcriptional regulator</fullName>
    </submittedName>
</protein>
<keyword evidence="1" id="KW-0805">Transcription regulation</keyword>
<keyword evidence="2" id="KW-0238">DNA-binding</keyword>
<dbReference type="Gene3D" id="1.10.260.40">
    <property type="entry name" value="lambda repressor-like DNA-binding domains"/>
    <property type="match status" value="1"/>
</dbReference>
<dbReference type="Proteomes" id="UP000237378">
    <property type="component" value="Unassembled WGS sequence"/>
</dbReference>
<evidence type="ECO:0000259" key="4">
    <source>
        <dbReference type="PROSITE" id="PS50932"/>
    </source>
</evidence>
<organism evidence="5 6">
    <name type="scientific">Pseudomonas putida</name>
    <name type="common">Arthrobacter siderocapsulatus</name>
    <dbReference type="NCBI Taxonomy" id="303"/>
    <lineage>
        <taxon>Bacteria</taxon>
        <taxon>Pseudomonadati</taxon>
        <taxon>Pseudomonadota</taxon>
        <taxon>Gammaproteobacteria</taxon>
        <taxon>Pseudomonadales</taxon>
        <taxon>Pseudomonadaceae</taxon>
        <taxon>Pseudomonas</taxon>
    </lineage>
</organism>
<proteinExistence type="predicted"/>
<sequence length="347" mass="37247">MASDGKGQVRAAVTLSDVARLAGVAPMTVSRYLNQPDTVREPTRLKVRRAIEQTGYVHNRLAGALKSSRTRLVAVVVPMVTNPIFSDTFQAINERLIKAGYQVLLGVSGYQTEQEQELLEVILSRRPDGIILTGTLHTSLSRNRLRAAGVPVVETWDLSAEPIDMLVGFSHEQAGREVARQLVGQGYRRFALLAVDDPRGLRRADSFVQALAEQGITDVQRQTWQGLPSLAQGREGLSVLLEQSAVDSEGPCAVVCTSDTIAQGVLTEAAARGIAVPGQLAVMGFGDMAFAAHTFPALSTVRIDGTLMGDTAARMLLERLGGDAQSPATVDIGFSLVQRESTQTLES</sequence>
<dbReference type="AlphaFoldDB" id="A0A2S3XCX6"/>
<dbReference type="GO" id="GO:0003700">
    <property type="term" value="F:DNA-binding transcription factor activity"/>
    <property type="evidence" value="ECO:0007669"/>
    <property type="project" value="TreeGrafter"/>
</dbReference>
<reference evidence="5 6" key="2">
    <citation type="submission" date="2018-03" db="EMBL/GenBank/DDBJ databases">
        <title>Draft genome of Pseudomonas putida strain KH-18-2.</title>
        <authorList>
            <person name="Yoshizawa S."/>
            <person name="Khan N.H."/>
            <person name="Nishimura M."/>
            <person name="Chiura H.X."/>
            <person name="Ogura Y."/>
            <person name="Hayashi T."/>
            <person name="Kogure K."/>
        </authorList>
    </citation>
    <scope>NUCLEOTIDE SEQUENCE [LARGE SCALE GENOMIC DNA]</scope>
    <source>
        <strain evidence="5 6">KH-18-2</strain>
    </source>
</reference>
<dbReference type="SMART" id="SM00354">
    <property type="entry name" value="HTH_LACI"/>
    <property type="match status" value="1"/>
</dbReference>
<dbReference type="RefSeq" id="WP_103469137.1">
    <property type="nucleotide sequence ID" value="NZ_JADUCH010000006.1"/>
</dbReference>
<dbReference type="PANTHER" id="PTHR30146">
    <property type="entry name" value="LACI-RELATED TRANSCRIPTIONAL REPRESSOR"/>
    <property type="match status" value="1"/>
</dbReference>
<dbReference type="InterPro" id="IPR000843">
    <property type="entry name" value="HTH_LacI"/>
</dbReference>
<dbReference type="SUPFAM" id="SSF47413">
    <property type="entry name" value="lambda repressor-like DNA-binding domains"/>
    <property type="match status" value="1"/>
</dbReference>
<dbReference type="Gene3D" id="3.40.50.2300">
    <property type="match status" value="2"/>
</dbReference>
<evidence type="ECO:0000313" key="6">
    <source>
        <dbReference type="Proteomes" id="UP000237378"/>
    </source>
</evidence>
<evidence type="ECO:0000256" key="1">
    <source>
        <dbReference type="ARBA" id="ARBA00023015"/>
    </source>
</evidence>
<comment type="caution">
    <text evidence="5">The sequence shown here is derived from an EMBL/GenBank/DDBJ whole genome shotgun (WGS) entry which is preliminary data.</text>
</comment>
<dbReference type="GO" id="GO:0000976">
    <property type="term" value="F:transcription cis-regulatory region binding"/>
    <property type="evidence" value="ECO:0007669"/>
    <property type="project" value="TreeGrafter"/>
</dbReference>
<accession>A0A2S3XCX6</accession>
<keyword evidence="3" id="KW-0804">Transcription</keyword>
<dbReference type="CDD" id="cd01392">
    <property type="entry name" value="HTH_LacI"/>
    <property type="match status" value="1"/>
</dbReference>
<dbReference type="InterPro" id="IPR028082">
    <property type="entry name" value="Peripla_BP_I"/>
</dbReference>
<dbReference type="InterPro" id="IPR010982">
    <property type="entry name" value="Lambda_DNA-bd_dom_sf"/>
</dbReference>
<dbReference type="EMBL" id="MING01000019">
    <property type="protein sequence ID" value="POG13337.1"/>
    <property type="molecule type" value="Genomic_DNA"/>
</dbReference>
<reference evidence="5 6" key="1">
    <citation type="submission" date="2016-08" db="EMBL/GenBank/DDBJ databases">
        <authorList>
            <person name="Seilhamer J.J."/>
        </authorList>
    </citation>
    <scope>NUCLEOTIDE SEQUENCE [LARGE SCALE GENOMIC DNA]</scope>
    <source>
        <strain evidence="5 6">KH-18-2</strain>
    </source>
</reference>
<feature type="domain" description="HTH lacI-type" evidence="4">
    <location>
        <begin position="13"/>
        <end position="67"/>
    </location>
</feature>
<evidence type="ECO:0000256" key="2">
    <source>
        <dbReference type="ARBA" id="ARBA00023125"/>
    </source>
</evidence>
<dbReference type="PROSITE" id="PS50932">
    <property type="entry name" value="HTH_LACI_2"/>
    <property type="match status" value="1"/>
</dbReference>
<dbReference type="InterPro" id="IPR046335">
    <property type="entry name" value="LacI/GalR-like_sensor"/>
</dbReference>
<name>A0A2S3XCX6_PSEPU</name>
<dbReference type="Pfam" id="PF13377">
    <property type="entry name" value="Peripla_BP_3"/>
    <property type="match status" value="1"/>
</dbReference>